<dbReference type="GO" id="GO:0003700">
    <property type="term" value="F:DNA-binding transcription factor activity"/>
    <property type="evidence" value="ECO:0007669"/>
    <property type="project" value="InterPro"/>
</dbReference>
<gene>
    <name evidence="7" type="ORF">DFR24_1063</name>
</gene>
<dbReference type="SUPFAM" id="SSF53850">
    <property type="entry name" value="Periplasmic binding protein-like II"/>
    <property type="match status" value="1"/>
</dbReference>
<evidence type="ECO:0000256" key="2">
    <source>
        <dbReference type="ARBA" id="ARBA00023015"/>
    </source>
</evidence>
<dbReference type="AlphaFoldDB" id="A0A4V3F724"/>
<accession>A0A4V3F724</accession>
<keyword evidence="3" id="KW-0238">DNA-binding</keyword>
<dbReference type="OrthoDB" id="8437302at2"/>
<dbReference type="InterPro" id="IPR000847">
    <property type="entry name" value="LysR_HTH_N"/>
</dbReference>
<dbReference type="PANTHER" id="PTHR30419">
    <property type="entry name" value="HTH-TYPE TRANSCRIPTIONAL REGULATOR YBHD"/>
    <property type="match status" value="1"/>
</dbReference>
<reference evidence="7 8" key="1">
    <citation type="submission" date="2019-03" db="EMBL/GenBank/DDBJ databases">
        <title>Genomic Encyclopedia of Type Strains, Phase IV (KMG-IV): sequencing the most valuable type-strain genomes for metagenomic binning, comparative biology and taxonomic classification.</title>
        <authorList>
            <person name="Goeker M."/>
        </authorList>
    </citation>
    <scope>NUCLEOTIDE SEQUENCE [LARGE SCALE GENOMIC DNA]</scope>
    <source>
        <strain evidence="7 8">DSM 26377</strain>
    </source>
</reference>
<dbReference type="SUPFAM" id="SSF46785">
    <property type="entry name" value="Winged helix' DNA-binding domain"/>
    <property type="match status" value="1"/>
</dbReference>
<evidence type="ECO:0000256" key="3">
    <source>
        <dbReference type="ARBA" id="ARBA00023125"/>
    </source>
</evidence>
<dbReference type="PRINTS" id="PR00039">
    <property type="entry name" value="HTHLYSR"/>
</dbReference>
<evidence type="ECO:0000256" key="5">
    <source>
        <dbReference type="SAM" id="MobiDB-lite"/>
    </source>
</evidence>
<keyword evidence="4" id="KW-0804">Transcription</keyword>
<dbReference type="Pfam" id="PF03466">
    <property type="entry name" value="LysR_substrate"/>
    <property type="match status" value="1"/>
</dbReference>
<dbReference type="InterPro" id="IPR036388">
    <property type="entry name" value="WH-like_DNA-bd_sf"/>
</dbReference>
<dbReference type="EMBL" id="SOBT01000008">
    <property type="protein sequence ID" value="TDU31686.1"/>
    <property type="molecule type" value="Genomic_DNA"/>
</dbReference>
<feature type="region of interest" description="Disordered" evidence="5">
    <location>
        <begin position="1"/>
        <end position="23"/>
    </location>
</feature>
<evidence type="ECO:0000256" key="1">
    <source>
        <dbReference type="ARBA" id="ARBA00009437"/>
    </source>
</evidence>
<dbReference type="GO" id="GO:0003677">
    <property type="term" value="F:DNA binding"/>
    <property type="evidence" value="ECO:0007669"/>
    <property type="project" value="UniProtKB-KW"/>
</dbReference>
<sequence length="333" mass="36680">MGTMTSKTRPRRRAASATQQGPSTQILDSRRLLYFYYVAKTGRFVGAEAALGVAQSAMSRQIQQLESELGLQLLERTGHGVTLTPFGEILYRDAEDILQRMSSTITELRDAASRNAQSVSIAAPPTFTNVYMADIILRLQARHPTLRVRAVEASSGSVMNQLTGGEVDCAIVSLANPPRRIVQRPLLTEPVTVICSPSHPVAKQKDVPRSQLHELDLVLPAALNGSRALLREYFSVEDVPLRSLIEADSLALSRQLVMQRRLCTILPTSSCEEQIAAGDLVAVALNPPLARTLYIARLRDHSPADAVRVLMDVTEEVVQRKQGRTRRPGKRSR</sequence>
<dbReference type="PROSITE" id="PS50931">
    <property type="entry name" value="HTH_LYSR"/>
    <property type="match status" value="1"/>
</dbReference>
<dbReference type="InterPro" id="IPR036390">
    <property type="entry name" value="WH_DNA-bd_sf"/>
</dbReference>
<dbReference type="GO" id="GO:0005829">
    <property type="term" value="C:cytosol"/>
    <property type="evidence" value="ECO:0007669"/>
    <property type="project" value="TreeGrafter"/>
</dbReference>
<evidence type="ECO:0000313" key="8">
    <source>
        <dbReference type="Proteomes" id="UP000295341"/>
    </source>
</evidence>
<dbReference type="FunFam" id="1.10.10.10:FF:000001">
    <property type="entry name" value="LysR family transcriptional regulator"/>
    <property type="match status" value="1"/>
</dbReference>
<dbReference type="InterPro" id="IPR050950">
    <property type="entry name" value="HTH-type_LysR_regulators"/>
</dbReference>
<proteinExistence type="inferred from homology"/>
<dbReference type="Gene3D" id="3.40.190.290">
    <property type="match status" value="1"/>
</dbReference>
<dbReference type="Gene3D" id="1.10.10.10">
    <property type="entry name" value="Winged helix-like DNA-binding domain superfamily/Winged helix DNA-binding domain"/>
    <property type="match status" value="1"/>
</dbReference>
<organism evidence="7 8">
    <name type="scientific">Panacagrimonas perspica</name>
    <dbReference type="NCBI Taxonomy" id="381431"/>
    <lineage>
        <taxon>Bacteria</taxon>
        <taxon>Pseudomonadati</taxon>
        <taxon>Pseudomonadota</taxon>
        <taxon>Gammaproteobacteria</taxon>
        <taxon>Nevskiales</taxon>
        <taxon>Nevskiaceae</taxon>
        <taxon>Panacagrimonas</taxon>
    </lineage>
</organism>
<evidence type="ECO:0000256" key="4">
    <source>
        <dbReference type="ARBA" id="ARBA00023163"/>
    </source>
</evidence>
<feature type="domain" description="HTH lysR-type" evidence="6">
    <location>
        <begin position="27"/>
        <end position="84"/>
    </location>
</feature>
<dbReference type="InterPro" id="IPR005119">
    <property type="entry name" value="LysR_subst-bd"/>
</dbReference>
<comment type="similarity">
    <text evidence="1">Belongs to the LysR transcriptional regulatory family.</text>
</comment>
<dbReference type="Pfam" id="PF00126">
    <property type="entry name" value="HTH_1"/>
    <property type="match status" value="1"/>
</dbReference>
<keyword evidence="2" id="KW-0805">Transcription regulation</keyword>
<dbReference type="PANTHER" id="PTHR30419:SF8">
    <property type="entry name" value="NITROGEN ASSIMILATION TRANSCRIPTIONAL ACTIVATOR-RELATED"/>
    <property type="match status" value="1"/>
</dbReference>
<protein>
    <submittedName>
        <fullName evidence="7">LysR family transcriptional regulator</fullName>
    </submittedName>
</protein>
<name>A0A4V3F724_9GAMM</name>
<dbReference type="Proteomes" id="UP000295341">
    <property type="component" value="Unassembled WGS sequence"/>
</dbReference>
<dbReference type="CDD" id="cd05466">
    <property type="entry name" value="PBP2_LTTR_substrate"/>
    <property type="match status" value="1"/>
</dbReference>
<evidence type="ECO:0000259" key="6">
    <source>
        <dbReference type="PROSITE" id="PS50931"/>
    </source>
</evidence>
<keyword evidence="8" id="KW-1185">Reference proteome</keyword>
<comment type="caution">
    <text evidence="7">The sequence shown here is derived from an EMBL/GenBank/DDBJ whole genome shotgun (WGS) entry which is preliminary data.</text>
</comment>
<evidence type="ECO:0000313" key="7">
    <source>
        <dbReference type="EMBL" id="TDU31686.1"/>
    </source>
</evidence>